<organism evidence="2">
    <name type="scientific">Naegleria gruberi</name>
    <name type="common">Amoeba</name>
    <dbReference type="NCBI Taxonomy" id="5762"/>
    <lineage>
        <taxon>Eukaryota</taxon>
        <taxon>Discoba</taxon>
        <taxon>Heterolobosea</taxon>
        <taxon>Tetramitia</taxon>
        <taxon>Eutetramitia</taxon>
        <taxon>Vahlkampfiidae</taxon>
        <taxon>Naegleria</taxon>
    </lineage>
</organism>
<dbReference type="GeneID" id="8850433"/>
<keyword evidence="2" id="KW-1185">Reference proteome</keyword>
<accession>D2VCJ2</accession>
<dbReference type="RefSeq" id="XP_002678065.1">
    <property type="nucleotide sequence ID" value="XM_002678019.1"/>
</dbReference>
<dbReference type="AlphaFoldDB" id="D2VCJ2"/>
<dbReference type="EMBL" id="GG738863">
    <property type="protein sequence ID" value="EFC45321.1"/>
    <property type="molecule type" value="Genomic_DNA"/>
</dbReference>
<dbReference type="VEuPathDB" id="AmoebaDB:NAEGRDRAFT_66590"/>
<sequence>MNTNNLPTDCLLYLCDFMILQLNDYCNIFLVNKHWRNSLELNNHFWLRQVCGIVKMASDDHHHSFDQLCSMVIYGNWTEFKLKYKGNVYLHKFWKRIEKLKEMSSDIELLKSAAFQVIVQFHRNASSQFQKERLKLENTHYLERFEKYHFFYQDEYQSNVNMILTIDSMFMTHFSQYWVYLIGFDTKYPNTPTRLTTMFLQKCIESKQNYCGKMASLLSFTLNSETLIGIDVENFLSTLINSLLKYFTNPSISKNHKQKLDLYQKLIDEMFLNLNEYHSGEIFVSIMKRLQSDIFPLVSKEKQQCEIVTIPKLSKQLLNIICQDGNMRENIIPFVFSNFRVESNMLQTLLKSSRDSFIVKWYYTTLRDEFTCVIYPQIEYVMGEELISFQELIQTLANHYMKRGKTFKKLLQDIQKTSCPFKMVLRKGVGLLETIEHLEYYYQLYSTNMKKDVVKEYLAEALGEMFPSMIESSGVPFAKSIVDHYKTNFHIPLHKCSKKNHDANMCFDICEILTANQNCPKNWKDNQAYFTIHPIALYLIGNRYCYGGNLDLSSFLPEYGETIITVPILIDFVRTYTGNDSSPIYSFPYSKVPPTSIRFILKKVTLKTLLENPMLILDHL</sequence>
<evidence type="ECO:0000313" key="2">
    <source>
        <dbReference type="Proteomes" id="UP000006671"/>
    </source>
</evidence>
<gene>
    <name evidence="1" type="ORF">NAEGRDRAFT_66590</name>
</gene>
<proteinExistence type="predicted"/>
<dbReference type="Proteomes" id="UP000006671">
    <property type="component" value="Unassembled WGS sequence"/>
</dbReference>
<dbReference type="KEGG" id="ngr:NAEGRDRAFT_66590"/>
<dbReference type="InParanoid" id="D2VCJ2"/>
<protein>
    <submittedName>
        <fullName evidence="1">Predicted protein</fullName>
    </submittedName>
</protein>
<reference evidence="1 2" key="1">
    <citation type="journal article" date="2010" name="Cell">
        <title>The genome of Naegleria gruberi illuminates early eukaryotic versatility.</title>
        <authorList>
            <person name="Fritz-Laylin L.K."/>
            <person name="Prochnik S.E."/>
            <person name="Ginger M.L."/>
            <person name="Dacks J.B."/>
            <person name="Carpenter M.L."/>
            <person name="Field M.C."/>
            <person name="Kuo A."/>
            <person name="Paredez A."/>
            <person name="Chapman J."/>
            <person name="Pham J."/>
            <person name="Shu S."/>
            <person name="Neupane R."/>
            <person name="Cipriano M."/>
            <person name="Mancuso J."/>
            <person name="Tu H."/>
            <person name="Salamov A."/>
            <person name="Lindquist E."/>
            <person name="Shapiro H."/>
            <person name="Lucas S."/>
            <person name="Grigoriev I.V."/>
            <person name="Cande W.Z."/>
            <person name="Fulton C."/>
            <person name="Rokhsar D.S."/>
            <person name="Dawson S.C."/>
        </authorList>
    </citation>
    <scope>NUCLEOTIDE SEQUENCE [LARGE SCALE GENOMIC DNA]</scope>
    <source>
        <strain evidence="1 2">NEG-M</strain>
    </source>
</reference>
<name>D2VCJ2_NAEGR</name>
<evidence type="ECO:0000313" key="1">
    <source>
        <dbReference type="EMBL" id="EFC45321.1"/>
    </source>
</evidence>